<keyword evidence="2" id="KW-1185">Reference proteome</keyword>
<protein>
    <submittedName>
        <fullName evidence="1">Uncharacterized protein</fullName>
    </submittedName>
</protein>
<dbReference type="RefSeq" id="WP_091523592.1">
    <property type="nucleotide sequence ID" value="NZ_FOVI01000013.1"/>
</dbReference>
<dbReference type="AlphaFoldDB" id="A0A1I5CTP6"/>
<sequence length="96" mass="11214">MAVSGVQILIFYHENYFNLHLHQDYAEAHPLMHKEINIRSDFYGVIVVCASLISLSTPIKLLQRWLKDNERITELNNITFEMEFKRVNLGMSAFSV</sequence>
<dbReference type="EMBL" id="FOVI01000013">
    <property type="protein sequence ID" value="SFN90297.1"/>
    <property type="molecule type" value="Genomic_DNA"/>
</dbReference>
<accession>A0A1I5CTP6</accession>
<proteinExistence type="predicted"/>
<evidence type="ECO:0000313" key="1">
    <source>
        <dbReference type="EMBL" id="SFN90297.1"/>
    </source>
</evidence>
<gene>
    <name evidence="1" type="ORF">SAMN05421741_11356</name>
</gene>
<reference evidence="2" key="1">
    <citation type="submission" date="2016-10" db="EMBL/GenBank/DDBJ databases">
        <authorList>
            <person name="Varghese N."/>
            <person name="Submissions S."/>
        </authorList>
    </citation>
    <scope>NUCLEOTIDE SEQUENCE [LARGE SCALE GENOMIC DNA]</scope>
    <source>
        <strain evidence="2">DS-12</strain>
    </source>
</reference>
<dbReference type="Proteomes" id="UP000199036">
    <property type="component" value="Unassembled WGS sequence"/>
</dbReference>
<evidence type="ECO:0000313" key="2">
    <source>
        <dbReference type="Proteomes" id="UP000199036"/>
    </source>
</evidence>
<organism evidence="1 2">
    <name type="scientific">Paenimyroides ummariense</name>
    <dbReference type="NCBI Taxonomy" id="913024"/>
    <lineage>
        <taxon>Bacteria</taxon>
        <taxon>Pseudomonadati</taxon>
        <taxon>Bacteroidota</taxon>
        <taxon>Flavobacteriia</taxon>
        <taxon>Flavobacteriales</taxon>
        <taxon>Flavobacteriaceae</taxon>
        <taxon>Paenimyroides</taxon>
    </lineage>
</organism>
<dbReference type="OrthoDB" id="9809908at2"/>
<name>A0A1I5CTP6_9FLAO</name>